<evidence type="ECO:0000256" key="2">
    <source>
        <dbReference type="SAM" id="Phobius"/>
    </source>
</evidence>
<protein>
    <recommendedName>
        <fullName evidence="3">Rubredoxin-like domain-containing protein</fullName>
    </recommendedName>
</protein>
<evidence type="ECO:0000259" key="3">
    <source>
        <dbReference type="PROSITE" id="PS50903"/>
    </source>
</evidence>
<reference evidence="4 5" key="1">
    <citation type="journal article" date="2018" name="Cell">
        <title>The Chara Genome: Secondary Complexity and Implications for Plant Terrestrialization.</title>
        <authorList>
            <person name="Nishiyama T."/>
            <person name="Sakayama H."/>
            <person name="Vries J.D."/>
            <person name="Buschmann H."/>
            <person name="Saint-Marcoux D."/>
            <person name="Ullrich K.K."/>
            <person name="Haas F.B."/>
            <person name="Vanderstraeten L."/>
            <person name="Becker D."/>
            <person name="Lang D."/>
            <person name="Vosolsobe S."/>
            <person name="Rombauts S."/>
            <person name="Wilhelmsson P.K.I."/>
            <person name="Janitza P."/>
            <person name="Kern R."/>
            <person name="Heyl A."/>
            <person name="Rumpler F."/>
            <person name="Villalobos L.I.A.C."/>
            <person name="Clay J.M."/>
            <person name="Skokan R."/>
            <person name="Toyoda A."/>
            <person name="Suzuki Y."/>
            <person name="Kagoshima H."/>
            <person name="Schijlen E."/>
            <person name="Tajeshwar N."/>
            <person name="Catarino B."/>
            <person name="Hetherington A.J."/>
            <person name="Saltykova A."/>
            <person name="Bonnot C."/>
            <person name="Breuninger H."/>
            <person name="Symeonidi A."/>
            <person name="Radhakrishnan G.V."/>
            <person name="Van Nieuwerburgh F."/>
            <person name="Deforce D."/>
            <person name="Chang C."/>
            <person name="Karol K.G."/>
            <person name="Hedrich R."/>
            <person name="Ulvskov P."/>
            <person name="Glockner G."/>
            <person name="Delwiche C.F."/>
            <person name="Petrasek J."/>
            <person name="Van de Peer Y."/>
            <person name="Friml J."/>
            <person name="Beilby M."/>
            <person name="Dolan L."/>
            <person name="Kohara Y."/>
            <person name="Sugano S."/>
            <person name="Fujiyama A."/>
            <person name="Delaux P.-M."/>
            <person name="Quint M."/>
            <person name="TheiBen G."/>
            <person name="Hagemann M."/>
            <person name="Harholt J."/>
            <person name="Dunand C."/>
            <person name="Zachgo S."/>
            <person name="Langdale J."/>
            <person name="Maumus F."/>
            <person name="Straeten D.V.D."/>
            <person name="Gould S.B."/>
            <person name="Rensing S.A."/>
        </authorList>
    </citation>
    <scope>NUCLEOTIDE SEQUENCE [LARGE SCALE GENOMIC DNA]</scope>
    <source>
        <strain evidence="4 5">S276</strain>
    </source>
</reference>
<dbReference type="InterPro" id="IPR024934">
    <property type="entry name" value="Rubredoxin-like_dom"/>
</dbReference>
<proteinExistence type="predicted"/>
<feature type="domain" description="Rubredoxin-like" evidence="3">
    <location>
        <begin position="49"/>
        <end position="89"/>
    </location>
</feature>
<keyword evidence="2" id="KW-1133">Transmembrane helix</keyword>
<dbReference type="GO" id="GO:0005506">
    <property type="term" value="F:iron ion binding"/>
    <property type="evidence" value="ECO:0007669"/>
    <property type="project" value="InterPro"/>
</dbReference>
<dbReference type="Gene3D" id="2.20.28.10">
    <property type="match status" value="1"/>
</dbReference>
<keyword evidence="2" id="KW-0472">Membrane</keyword>
<feature type="transmembrane region" description="Helical" evidence="2">
    <location>
        <begin position="103"/>
        <end position="124"/>
    </location>
</feature>
<dbReference type="PANTHER" id="PTHR48136:SF1">
    <property type="entry name" value="RUBREDOXIN-LIKE SUPERFAMILY PROTEIN"/>
    <property type="match status" value="1"/>
</dbReference>
<sequence>MRSDPSGPNARGDKGDPDELNETTYLATHFSEQYIPPRQEARLQLCNERATHICLDCGYIYTVTKPFEEQPDSYKCPQCSAPKKRFAKYDAQTGRIEGGSTPVLTLFALAVGVAAVGALLYQGIQ</sequence>
<accession>A0A388LWC2</accession>
<dbReference type="Gramene" id="GBG86627">
    <property type="protein sequence ID" value="GBG86627"/>
    <property type="gene ID" value="CBR_g41690"/>
</dbReference>
<feature type="region of interest" description="Disordered" evidence="1">
    <location>
        <begin position="1"/>
        <end position="23"/>
    </location>
</feature>
<gene>
    <name evidence="4" type="ORF">CBR_g41690</name>
</gene>
<evidence type="ECO:0000256" key="1">
    <source>
        <dbReference type="SAM" id="MobiDB-lite"/>
    </source>
</evidence>
<evidence type="ECO:0000313" key="5">
    <source>
        <dbReference type="Proteomes" id="UP000265515"/>
    </source>
</evidence>
<dbReference type="EMBL" id="BFEA01000572">
    <property type="protein sequence ID" value="GBG86627.1"/>
    <property type="molecule type" value="Genomic_DNA"/>
</dbReference>
<dbReference type="PROSITE" id="PS50903">
    <property type="entry name" value="RUBREDOXIN_LIKE"/>
    <property type="match status" value="1"/>
</dbReference>
<dbReference type="PANTHER" id="PTHR48136">
    <property type="entry name" value="RUBREDOXIN-LIKE SUPERFAMILY PROTEIN"/>
    <property type="match status" value="1"/>
</dbReference>
<keyword evidence="5" id="KW-1185">Reference proteome</keyword>
<name>A0A388LWC2_CHABU</name>
<dbReference type="Proteomes" id="UP000265515">
    <property type="component" value="Unassembled WGS sequence"/>
</dbReference>
<keyword evidence="2" id="KW-0812">Transmembrane</keyword>
<comment type="caution">
    <text evidence="4">The sequence shown here is derived from an EMBL/GenBank/DDBJ whole genome shotgun (WGS) entry which is preliminary data.</text>
</comment>
<dbReference type="OrthoDB" id="10264829at2759"/>
<evidence type="ECO:0000313" key="4">
    <source>
        <dbReference type="EMBL" id="GBG86627.1"/>
    </source>
</evidence>
<dbReference type="SUPFAM" id="SSF57802">
    <property type="entry name" value="Rubredoxin-like"/>
    <property type="match status" value="1"/>
</dbReference>
<organism evidence="4 5">
    <name type="scientific">Chara braunii</name>
    <name type="common">Braun's stonewort</name>
    <dbReference type="NCBI Taxonomy" id="69332"/>
    <lineage>
        <taxon>Eukaryota</taxon>
        <taxon>Viridiplantae</taxon>
        <taxon>Streptophyta</taxon>
        <taxon>Charophyceae</taxon>
        <taxon>Charales</taxon>
        <taxon>Characeae</taxon>
        <taxon>Chara</taxon>
    </lineage>
</organism>
<dbReference type="AlphaFoldDB" id="A0A388LWC2"/>